<dbReference type="InterPro" id="IPR027417">
    <property type="entry name" value="P-loop_NTPase"/>
</dbReference>
<feature type="domain" description="G" evidence="1">
    <location>
        <begin position="30"/>
        <end position="160"/>
    </location>
</feature>
<evidence type="ECO:0000313" key="3">
    <source>
        <dbReference type="Proteomes" id="UP000054485"/>
    </source>
</evidence>
<dbReference type="InterPro" id="IPR025662">
    <property type="entry name" value="Sigma_54_int_dom_ATP-bd_1"/>
</dbReference>
<proteinExistence type="predicted"/>
<gene>
    <name evidence="2" type="ORF">CY34DRAFT_807378</name>
</gene>
<dbReference type="STRING" id="930992.A0A0C9ZR95"/>
<dbReference type="PROSITE" id="PS00675">
    <property type="entry name" value="SIGMA54_INTERACT_1"/>
    <property type="match status" value="1"/>
</dbReference>
<protein>
    <recommendedName>
        <fullName evidence="1">G domain-containing protein</fullName>
    </recommendedName>
</protein>
<dbReference type="AlphaFoldDB" id="A0A0C9ZR95"/>
<dbReference type="PANTHER" id="PTHR42714">
    <property type="entry name" value="TRNA MODIFICATION GTPASE GTPBP3"/>
    <property type="match status" value="1"/>
</dbReference>
<evidence type="ECO:0000313" key="2">
    <source>
        <dbReference type="EMBL" id="KIK40265.1"/>
    </source>
</evidence>
<dbReference type="InterPro" id="IPR006073">
    <property type="entry name" value="GTP-bd"/>
</dbReference>
<dbReference type="GO" id="GO:0002098">
    <property type="term" value="P:tRNA wobble uridine modification"/>
    <property type="evidence" value="ECO:0007669"/>
    <property type="project" value="TreeGrafter"/>
</dbReference>
<dbReference type="InParanoid" id="A0A0C9ZR95"/>
<dbReference type="HOGENOM" id="CLU_032838_0_0_1"/>
<dbReference type="GO" id="GO:0005737">
    <property type="term" value="C:cytoplasm"/>
    <property type="evidence" value="ECO:0007669"/>
    <property type="project" value="TreeGrafter"/>
</dbReference>
<dbReference type="Gene3D" id="3.40.50.300">
    <property type="entry name" value="P-loop containing nucleotide triphosphate hydrolases"/>
    <property type="match status" value="2"/>
</dbReference>
<sequence>MMQSESFTGAASAGPNYAEDISCGTDSCSVVIFGETGAGKSSLVNLIARTEAAPTSPDAMGCTDGTKEYVHDISIQDKILKLKLLDTAGLNEGSEGAVPAEEARKILRKLLQKRIEQDDINLLVYCVQGTKQGRHGIKALCRNYEICKSEVQGRIPIVLVVTGLENMKVEMEEWWKNNEQFISEYSMTFAGHACITTLTDDAGLKERHDQSYHAVCKLIEECRTRNVHKKYGPKKIVLFGEAGAGKSSVVNLIAGKEIAATSNDMQRCTLHWKDHAIDFGGESYTVFDTVGLEEPQLGIKGYLESVENAYRLIKELDQQGGVDLLLFCIRAGRLSSAIQSNYRLFHEFLCEKKVPIVLVFTHLERERRMEDWWERQQSTFEKIYGIRVTDHACITAANRLDGRHKLLYEESRGAVRNLVKKLTADEQKSSWTGGNKRFVSFMRKLKELLPEPLDLKKKDIVSRLIQRCSLSPDVAKQLAEMIKQG</sequence>
<dbReference type="SUPFAM" id="SSF52540">
    <property type="entry name" value="P-loop containing nucleoside triphosphate hydrolases"/>
    <property type="match status" value="2"/>
</dbReference>
<dbReference type="Pfam" id="PF01926">
    <property type="entry name" value="MMR_HSR1"/>
    <property type="match status" value="2"/>
</dbReference>
<dbReference type="EMBL" id="KN835309">
    <property type="protein sequence ID" value="KIK40265.1"/>
    <property type="molecule type" value="Genomic_DNA"/>
</dbReference>
<evidence type="ECO:0000259" key="1">
    <source>
        <dbReference type="Pfam" id="PF01926"/>
    </source>
</evidence>
<dbReference type="PANTHER" id="PTHR42714:SF2">
    <property type="entry name" value="TRNA MODIFICATION GTPASE GTPBP3, MITOCHONDRIAL"/>
    <property type="match status" value="1"/>
</dbReference>
<organism evidence="2 3">
    <name type="scientific">Suillus luteus UH-Slu-Lm8-n1</name>
    <dbReference type="NCBI Taxonomy" id="930992"/>
    <lineage>
        <taxon>Eukaryota</taxon>
        <taxon>Fungi</taxon>
        <taxon>Dikarya</taxon>
        <taxon>Basidiomycota</taxon>
        <taxon>Agaricomycotina</taxon>
        <taxon>Agaricomycetes</taxon>
        <taxon>Agaricomycetidae</taxon>
        <taxon>Boletales</taxon>
        <taxon>Suillineae</taxon>
        <taxon>Suillaceae</taxon>
        <taxon>Suillus</taxon>
    </lineage>
</organism>
<name>A0A0C9ZR95_9AGAM</name>
<dbReference type="GO" id="GO:0005525">
    <property type="term" value="F:GTP binding"/>
    <property type="evidence" value="ECO:0007669"/>
    <property type="project" value="InterPro"/>
</dbReference>
<reference evidence="3" key="2">
    <citation type="submission" date="2015-01" db="EMBL/GenBank/DDBJ databases">
        <title>Evolutionary Origins and Diversification of the Mycorrhizal Mutualists.</title>
        <authorList>
            <consortium name="DOE Joint Genome Institute"/>
            <consortium name="Mycorrhizal Genomics Consortium"/>
            <person name="Kohler A."/>
            <person name="Kuo A."/>
            <person name="Nagy L.G."/>
            <person name="Floudas D."/>
            <person name="Copeland A."/>
            <person name="Barry K.W."/>
            <person name="Cichocki N."/>
            <person name="Veneault-Fourrey C."/>
            <person name="LaButti K."/>
            <person name="Lindquist E.A."/>
            <person name="Lipzen A."/>
            <person name="Lundell T."/>
            <person name="Morin E."/>
            <person name="Murat C."/>
            <person name="Riley R."/>
            <person name="Ohm R."/>
            <person name="Sun H."/>
            <person name="Tunlid A."/>
            <person name="Henrissat B."/>
            <person name="Grigoriev I.V."/>
            <person name="Hibbett D.S."/>
            <person name="Martin F."/>
        </authorList>
    </citation>
    <scope>NUCLEOTIDE SEQUENCE [LARGE SCALE GENOMIC DNA]</scope>
    <source>
        <strain evidence="3">UH-Slu-Lm8-n1</strain>
    </source>
</reference>
<reference evidence="2 3" key="1">
    <citation type="submission" date="2014-04" db="EMBL/GenBank/DDBJ databases">
        <authorList>
            <consortium name="DOE Joint Genome Institute"/>
            <person name="Kuo A."/>
            <person name="Ruytinx J."/>
            <person name="Rineau F."/>
            <person name="Colpaert J."/>
            <person name="Kohler A."/>
            <person name="Nagy L.G."/>
            <person name="Floudas D."/>
            <person name="Copeland A."/>
            <person name="Barry K.W."/>
            <person name="Cichocki N."/>
            <person name="Veneault-Fourrey C."/>
            <person name="LaButti K."/>
            <person name="Lindquist E.A."/>
            <person name="Lipzen A."/>
            <person name="Lundell T."/>
            <person name="Morin E."/>
            <person name="Murat C."/>
            <person name="Sun H."/>
            <person name="Tunlid A."/>
            <person name="Henrissat B."/>
            <person name="Grigoriev I.V."/>
            <person name="Hibbett D.S."/>
            <person name="Martin F."/>
            <person name="Nordberg H.P."/>
            <person name="Cantor M.N."/>
            <person name="Hua S.X."/>
        </authorList>
    </citation>
    <scope>NUCLEOTIDE SEQUENCE [LARGE SCALE GENOMIC DNA]</scope>
    <source>
        <strain evidence="2 3">UH-Slu-Lm8-n1</strain>
    </source>
</reference>
<feature type="domain" description="G" evidence="1">
    <location>
        <begin position="235"/>
        <end position="361"/>
    </location>
</feature>
<dbReference type="CDD" id="cd00882">
    <property type="entry name" value="Ras_like_GTPase"/>
    <property type="match status" value="2"/>
</dbReference>
<dbReference type="OrthoDB" id="8954335at2759"/>
<dbReference type="GO" id="GO:0030488">
    <property type="term" value="P:tRNA methylation"/>
    <property type="evidence" value="ECO:0007669"/>
    <property type="project" value="TreeGrafter"/>
</dbReference>
<dbReference type="Proteomes" id="UP000054485">
    <property type="component" value="Unassembled WGS sequence"/>
</dbReference>
<keyword evidence="3" id="KW-1185">Reference proteome</keyword>
<accession>A0A0C9ZR95</accession>